<gene>
    <name evidence="2" type="ORF">DIT68_09045</name>
</gene>
<feature type="domain" description="DSBA-like thioredoxin" evidence="1">
    <location>
        <begin position="3"/>
        <end position="204"/>
    </location>
</feature>
<evidence type="ECO:0000259" key="1">
    <source>
        <dbReference type="Pfam" id="PF01323"/>
    </source>
</evidence>
<dbReference type="GO" id="GO:0016491">
    <property type="term" value="F:oxidoreductase activity"/>
    <property type="evidence" value="ECO:0007669"/>
    <property type="project" value="InterPro"/>
</dbReference>
<dbReference type="Proteomes" id="UP000245370">
    <property type="component" value="Unassembled WGS sequence"/>
</dbReference>
<organism evidence="2 3">
    <name type="scientific">Brumimicrobium oceani</name>
    <dbReference type="NCBI Taxonomy" id="2100725"/>
    <lineage>
        <taxon>Bacteria</taxon>
        <taxon>Pseudomonadati</taxon>
        <taxon>Bacteroidota</taxon>
        <taxon>Flavobacteriia</taxon>
        <taxon>Flavobacteriales</taxon>
        <taxon>Crocinitomicaceae</taxon>
        <taxon>Brumimicrobium</taxon>
    </lineage>
</organism>
<proteinExistence type="predicted"/>
<accession>A0A2U2XCK2</accession>
<dbReference type="InterPro" id="IPR001853">
    <property type="entry name" value="DSBA-like_thioredoxin_dom"/>
</dbReference>
<protein>
    <submittedName>
        <fullName evidence="2">Disulfide bond formation protein DsbA</fullName>
    </submittedName>
</protein>
<sequence>MKVEIWSDVMCPFCYIGKRNFETALAQFADKEYIDVVWKSFQLDSSIPEVAKESYAEYLVINKGMAKEQVKGMLDNVTASAKQVGLEYNFDKSVMVNSLNAHKLLQFAKAKGLGSEAEEVLFRAFFTDGENIADQATLVALGKEIGLEKSEVQTALSDKKYEDLVKADIQEARQVGVQGVPFFVMDRKYAVSGAQPAQAFTQNLEKAYTEWRKLNPVSKLEITQGQSCTPDGICD</sequence>
<reference evidence="2 3" key="1">
    <citation type="submission" date="2018-05" db="EMBL/GenBank/DDBJ databases">
        <title>Brumimicrobium oceani sp. nov., isolated from coastal sediment.</title>
        <authorList>
            <person name="Kou Y."/>
        </authorList>
    </citation>
    <scope>NUCLEOTIDE SEQUENCE [LARGE SCALE GENOMIC DNA]</scope>
    <source>
        <strain evidence="2 3">C305</strain>
    </source>
</reference>
<dbReference type="Pfam" id="PF01323">
    <property type="entry name" value="DSBA"/>
    <property type="match status" value="1"/>
</dbReference>
<dbReference type="OrthoDB" id="9799122at2"/>
<dbReference type="PANTHER" id="PTHR13887:SF41">
    <property type="entry name" value="THIOREDOXIN SUPERFAMILY PROTEIN"/>
    <property type="match status" value="1"/>
</dbReference>
<reference evidence="2 3" key="2">
    <citation type="submission" date="2018-05" db="EMBL/GenBank/DDBJ databases">
        <authorList>
            <person name="Lanie J.A."/>
            <person name="Ng W.-L."/>
            <person name="Kazmierczak K.M."/>
            <person name="Andrzejewski T.M."/>
            <person name="Davidsen T.M."/>
            <person name="Wayne K.J."/>
            <person name="Tettelin H."/>
            <person name="Glass J.I."/>
            <person name="Rusch D."/>
            <person name="Podicherti R."/>
            <person name="Tsui H.-C.T."/>
            <person name="Winkler M.E."/>
        </authorList>
    </citation>
    <scope>NUCLEOTIDE SEQUENCE [LARGE SCALE GENOMIC DNA]</scope>
    <source>
        <strain evidence="2 3">C305</strain>
    </source>
</reference>
<dbReference type="EMBL" id="QFRJ01000006">
    <property type="protein sequence ID" value="PWH85524.1"/>
    <property type="molecule type" value="Genomic_DNA"/>
</dbReference>
<dbReference type="SUPFAM" id="SSF52833">
    <property type="entry name" value="Thioredoxin-like"/>
    <property type="match status" value="1"/>
</dbReference>
<dbReference type="AlphaFoldDB" id="A0A2U2XCK2"/>
<evidence type="ECO:0000313" key="2">
    <source>
        <dbReference type="EMBL" id="PWH85524.1"/>
    </source>
</evidence>
<dbReference type="InterPro" id="IPR036249">
    <property type="entry name" value="Thioredoxin-like_sf"/>
</dbReference>
<comment type="caution">
    <text evidence="2">The sequence shown here is derived from an EMBL/GenBank/DDBJ whole genome shotgun (WGS) entry which is preliminary data.</text>
</comment>
<evidence type="ECO:0000313" key="3">
    <source>
        <dbReference type="Proteomes" id="UP000245370"/>
    </source>
</evidence>
<keyword evidence="3" id="KW-1185">Reference proteome</keyword>
<dbReference type="Gene3D" id="3.40.30.10">
    <property type="entry name" value="Glutaredoxin"/>
    <property type="match status" value="1"/>
</dbReference>
<name>A0A2U2XCK2_9FLAO</name>
<dbReference type="PANTHER" id="PTHR13887">
    <property type="entry name" value="GLUTATHIONE S-TRANSFERASE KAPPA"/>
    <property type="match status" value="1"/>
</dbReference>
<dbReference type="CDD" id="cd03024">
    <property type="entry name" value="DsbA_FrnE"/>
    <property type="match status" value="1"/>
</dbReference>